<dbReference type="AlphaFoldDB" id="A0A9P0A7Y6"/>
<feature type="chain" id="PRO_5040142009" evidence="1">
    <location>
        <begin position="23"/>
        <end position="256"/>
    </location>
</feature>
<dbReference type="SMART" id="SM00700">
    <property type="entry name" value="JHBP"/>
    <property type="match status" value="1"/>
</dbReference>
<sequence>MAAKYSFSVLALLAVQVCVALSADCPSFREFFGNCRRDSPKFDDCLLFALNKARPCLQYGDPSLNIPILEPIKYAEHAAPFHGDTSYAGLYSLSVTLPNITEWGWANSTYTKVKSDFNRGKLVVYQEVPFKHVISGVQASGDFLGVPLGDRTGDMVLDMYGVKQRYTLQLIPGTDKIKVSLIVLSVRDVKLQLYNFTEDAFIEGVINRALSRFWRIGYDVVKMFAYELSDQAKTALANKLFTTVDLKSLLTKPSKF</sequence>
<dbReference type="GO" id="GO:0005615">
    <property type="term" value="C:extracellular space"/>
    <property type="evidence" value="ECO:0007669"/>
    <property type="project" value="TreeGrafter"/>
</dbReference>
<feature type="signal peptide" evidence="1">
    <location>
        <begin position="1"/>
        <end position="22"/>
    </location>
</feature>
<proteinExistence type="predicted"/>
<evidence type="ECO:0000313" key="3">
    <source>
        <dbReference type="Proteomes" id="UP001152759"/>
    </source>
</evidence>
<dbReference type="Pfam" id="PF06585">
    <property type="entry name" value="JHBP"/>
    <property type="match status" value="1"/>
</dbReference>
<dbReference type="Gene3D" id="3.15.10.30">
    <property type="entry name" value="Haemolymph juvenile hormone binding protein"/>
    <property type="match status" value="1"/>
</dbReference>
<dbReference type="InterPro" id="IPR010562">
    <property type="entry name" value="Haemolymph_juvenile_hormone-bd"/>
</dbReference>
<dbReference type="EMBL" id="OU963864">
    <property type="protein sequence ID" value="CAH0386074.1"/>
    <property type="molecule type" value="Genomic_DNA"/>
</dbReference>
<gene>
    <name evidence="2" type="ORF">BEMITA_LOCUS5236</name>
</gene>
<evidence type="ECO:0000313" key="2">
    <source>
        <dbReference type="EMBL" id="CAH0386074.1"/>
    </source>
</evidence>
<reference evidence="2" key="1">
    <citation type="submission" date="2021-12" db="EMBL/GenBank/DDBJ databases">
        <authorList>
            <person name="King R."/>
        </authorList>
    </citation>
    <scope>NUCLEOTIDE SEQUENCE</scope>
</reference>
<dbReference type="PANTHER" id="PTHR11008">
    <property type="entry name" value="PROTEIN TAKEOUT-LIKE PROTEIN"/>
    <property type="match status" value="1"/>
</dbReference>
<organism evidence="2 3">
    <name type="scientific">Bemisia tabaci</name>
    <name type="common">Sweetpotato whitefly</name>
    <name type="synonym">Aleurodes tabaci</name>
    <dbReference type="NCBI Taxonomy" id="7038"/>
    <lineage>
        <taxon>Eukaryota</taxon>
        <taxon>Metazoa</taxon>
        <taxon>Ecdysozoa</taxon>
        <taxon>Arthropoda</taxon>
        <taxon>Hexapoda</taxon>
        <taxon>Insecta</taxon>
        <taxon>Pterygota</taxon>
        <taxon>Neoptera</taxon>
        <taxon>Paraneoptera</taxon>
        <taxon>Hemiptera</taxon>
        <taxon>Sternorrhyncha</taxon>
        <taxon>Aleyrodoidea</taxon>
        <taxon>Aleyrodidae</taxon>
        <taxon>Aleyrodinae</taxon>
        <taxon>Bemisia</taxon>
    </lineage>
</organism>
<accession>A0A9P0A7Y6</accession>
<dbReference type="InterPro" id="IPR038606">
    <property type="entry name" value="To_sf"/>
</dbReference>
<keyword evidence="3" id="KW-1185">Reference proteome</keyword>
<dbReference type="Proteomes" id="UP001152759">
    <property type="component" value="Chromosome 3"/>
</dbReference>
<name>A0A9P0A7Y6_BEMTA</name>
<protein>
    <submittedName>
        <fullName evidence="2">Uncharacterized protein</fullName>
    </submittedName>
</protein>
<evidence type="ECO:0000256" key="1">
    <source>
        <dbReference type="SAM" id="SignalP"/>
    </source>
</evidence>
<keyword evidence="1" id="KW-0732">Signal</keyword>
<dbReference type="PANTHER" id="PTHR11008:SF15">
    <property type="entry name" value="CIRCADIAN CLOCK-CONTROLLED PROTEIN"/>
    <property type="match status" value="1"/>
</dbReference>